<dbReference type="OrthoDB" id="6111375at2759"/>
<evidence type="ECO:0000256" key="1">
    <source>
        <dbReference type="SAM" id="MobiDB-lite"/>
    </source>
</evidence>
<feature type="region of interest" description="Disordered" evidence="1">
    <location>
        <begin position="320"/>
        <end position="353"/>
    </location>
</feature>
<dbReference type="InterPro" id="IPR013783">
    <property type="entry name" value="Ig-like_fold"/>
</dbReference>
<reference evidence="5" key="2">
    <citation type="submission" date="2025-08" db="UniProtKB">
        <authorList>
            <consortium name="RefSeq"/>
        </authorList>
    </citation>
    <scope>IDENTIFICATION</scope>
    <source>
        <tissue evidence="5">Whole sample</tissue>
    </source>
</reference>
<dbReference type="RefSeq" id="XP_022302476.1">
    <property type="nucleotide sequence ID" value="XM_022446768.1"/>
</dbReference>
<keyword evidence="2" id="KW-0472">Membrane</keyword>
<feature type="compositionally biased region" description="Basic and acidic residues" evidence="1">
    <location>
        <begin position="320"/>
        <end position="347"/>
    </location>
</feature>
<evidence type="ECO:0000313" key="4">
    <source>
        <dbReference type="Proteomes" id="UP000694844"/>
    </source>
</evidence>
<dbReference type="CDD" id="cd00063">
    <property type="entry name" value="FN3"/>
    <property type="match status" value="1"/>
</dbReference>
<keyword evidence="2" id="KW-1133">Transmembrane helix</keyword>
<evidence type="ECO:0000259" key="3">
    <source>
        <dbReference type="PROSITE" id="PS50853"/>
    </source>
</evidence>
<dbReference type="PROSITE" id="PS50853">
    <property type="entry name" value="FN3"/>
    <property type="match status" value="1"/>
</dbReference>
<dbReference type="AlphaFoldDB" id="A0A8B8BHP7"/>
<reference evidence="4" key="1">
    <citation type="submission" date="2024-06" db="UniProtKB">
        <authorList>
            <consortium name="RefSeq"/>
        </authorList>
    </citation>
    <scope>NUCLEOTIDE SEQUENCE [LARGE SCALE GENOMIC DNA]</scope>
</reference>
<evidence type="ECO:0000256" key="2">
    <source>
        <dbReference type="SAM" id="Phobius"/>
    </source>
</evidence>
<name>A0A8B8BHP7_CRAVI</name>
<evidence type="ECO:0000313" key="5">
    <source>
        <dbReference type="RefSeq" id="XP_022302476.1"/>
    </source>
</evidence>
<proteinExistence type="predicted"/>
<dbReference type="InterPro" id="IPR003961">
    <property type="entry name" value="FN3_dom"/>
</dbReference>
<accession>A0A8B8BHP7</accession>
<keyword evidence="4" id="KW-1185">Reference proteome</keyword>
<dbReference type="KEGG" id="cvn:111110319"/>
<dbReference type="GeneID" id="111110319"/>
<sequence>MNFSLVASNIVQSNITSRVEVIVNCKPTTERTNVSVGITDTSGIRFSSIIIAFPLPQYVLEYEDGTKTKGMTDTLTWNSVNNFTIHFNKSDAKPRDYGLYYHRINNVFGNTLIYVNVFPQRIPDSPKSIEVICDVKHARVKWRSSFNGGDPQTFTAFAINGQRETHSQPLPDKGQNQIHQTFLENLQPSLTYVFYVSARNSHGNSSSDMKSCAMLKETSDLTGVVAGSVGGSLALVIGIVAIVVIVHRRYTCNISFAKRNKKNAREDATYTHISERENTEARNVYDALARNESEKQYETILMKEHEGSIEKEYESLAKSEEIDKDMLSETKGSKKELNRQSKGHSEEYTNTTY</sequence>
<dbReference type="SMART" id="SM00060">
    <property type="entry name" value="FN3"/>
    <property type="match status" value="1"/>
</dbReference>
<dbReference type="Gene3D" id="2.60.40.10">
    <property type="entry name" value="Immunoglobulins"/>
    <property type="match status" value="1"/>
</dbReference>
<organism evidence="4 5">
    <name type="scientific">Crassostrea virginica</name>
    <name type="common">Eastern oyster</name>
    <dbReference type="NCBI Taxonomy" id="6565"/>
    <lineage>
        <taxon>Eukaryota</taxon>
        <taxon>Metazoa</taxon>
        <taxon>Spiralia</taxon>
        <taxon>Lophotrochozoa</taxon>
        <taxon>Mollusca</taxon>
        <taxon>Bivalvia</taxon>
        <taxon>Autobranchia</taxon>
        <taxon>Pteriomorphia</taxon>
        <taxon>Ostreida</taxon>
        <taxon>Ostreoidea</taxon>
        <taxon>Ostreidae</taxon>
        <taxon>Crassostrea</taxon>
    </lineage>
</organism>
<feature type="transmembrane region" description="Helical" evidence="2">
    <location>
        <begin position="221"/>
        <end position="246"/>
    </location>
</feature>
<dbReference type="SUPFAM" id="SSF49265">
    <property type="entry name" value="Fibronectin type III"/>
    <property type="match status" value="1"/>
</dbReference>
<protein>
    <submittedName>
        <fullName evidence="5">Uncharacterized protein LOC111110319 isoform X1</fullName>
    </submittedName>
</protein>
<feature type="domain" description="Fibronectin type-III" evidence="3">
    <location>
        <begin position="122"/>
        <end position="218"/>
    </location>
</feature>
<dbReference type="InterPro" id="IPR036116">
    <property type="entry name" value="FN3_sf"/>
</dbReference>
<dbReference type="Proteomes" id="UP000694844">
    <property type="component" value="Chromosome 1"/>
</dbReference>
<keyword evidence="2" id="KW-0812">Transmembrane</keyword>
<gene>
    <name evidence="5" type="primary">LOC111110319</name>
</gene>